<dbReference type="FunCoup" id="W5JCA0">
    <property type="interactions" value="850"/>
</dbReference>
<keyword evidence="3" id="KW-0498">Mitosis</keyword>
<feature type="compositionally biased region" description="Acidic residues" evidence="6">
    <location>
        <begin position="745"/>
        <end position="758"/>
    </location>
</feature>
<feature type="compositionally biased region" description="Low complexity" evidence="6">
    <location>
        <begin position="761"/>
        <end position="780"/>
    </location>
</feature>
<dbReference type="VEuPathDB" id="VectorBase:ADAR2_000779"/>
<proteinExistence type="predicted"/>
<dbReference type="Pfam" id="PF12896">
    <property type="entry name" value="ANAPC4"/>
    <property type="match status" value="1"/>
</dbReference>
<dbReference type="Pfam" id="PF12894">
    <property type="entry name" value="ANAPC4_WD40"/>
    <property type="match status" value="1"/>
</dbReference>
<protein>
    <recommendedName>
        <fullName evidence="1">Anaphase-promoting complex subunit 4</fullName>
    </recommendedName>
</protein>
<dbReference type="InterPro" id="IPR015943">
    <property type="entry name" value="WD40/YVTN_repeat-like_dom_sf"/>
</dbReference>
<dbReference type="EMBL" id="ADMH02001587">
    <property type="protein sequence ID" value="ETN61952.1"/>
    <property type="molecule type" value="Genomic_DNA"/>
</dbReference>
<feature type="region of interest" description="Disordered" evidence="6">
    <location>
        <begin position="743"/>
        <end position="780"/>
    </location>
</feature>
<evidence type="ECO:0000313" key="10">
    <source>
        <dbReference type="EnsemblMetazoa" id="ADAC006372-PA"/>
    </source>
</evidence>
<dbReference type="GO" id="GO:0051301">
    <property type="term" value="P:cell division"/>
    <property type="evidence" value="ECO:0007669"/>
    <property type="project" value="UniProtKB-KW"/>
</dbReference>
<evidence type="ECO:0000259" key="7">
    <source>
        <dbReference type="Pfam" id="PF12894"/>
    </source>
</evidence>
<dbReference type="HOGENOM" id="CLU_018724_0_0_1"/>
<dbReference type="InterPro" id="IPR036322">
    <property type="entry name" value="WD40_repeat_dom_sf"/>
</dbReference>
<dbReference type="STRING" id="43151.W5JCA0"/>
<dbReference type="PANTHER" id="PTHR13260:SF0">
    <property type="entry name" value="ANAPHASE-PROMOTING COMPLEX SUBUNIT 4"/>
    <property type="match status" value="1"/>
</dbReference>
<accession>W5JCA0</accession>
<dbReference type="InterPro" id="IPR024977">
    <property type="entry name" value="Apc4-like_WD40_dom"/>
</dbReference>
<sequence>MATLGKPAANRNAMKQTSNKNIGCRVDVLRWSEEMDLLAIGTEKGEVILQRLKWQKVWQLLPPEEGLKVRGIAWRPGENLIAIGYSNGTILQLDIETKDVVHSFSVQSDISCMNWTDNGESDETANHTWNSIHQNHATFLPTLPVLSTLCSSTKPASYNPMDFCRKHILNVLLVGTVTGQLHLSALGMLPAGRVDVLAMAGLPPSTNARIHEAQMSFNFKQLVVALEQDTGLTVIVLENNLLHKYAGSLLNLSINYAQILSTMTYINDTIDCIVETWETVLLEMDKKLTQYADDHPGDSISADFLELLMFGTTSPGLEEFLLRDLSEKGLRRLGNSMDLCYATIQRLVVVPLYNAIYALFYHLNVLEGMLQNRIYYGALMIRTASQALRDCGAFQIKCFELQQTIDYSKRDFKIFFRWLCSVIVRLMDEPLQEHYPTITQQELTYLANFLAQFDDSYNSADTTVTEDSQRKLIGLRRKFNLERVGQYLEDKPLLHKADGSELNQWKQMLKENECFQNSPNVFPHREDHSLLQEQKRVKESIRLLFEQPSAALGGAFRPKNLLTLQQQTAPTANEAIRSFASCNHPVDNVTLVSIIQSSNSLLLVECYAEGGMKMVRLRFEDKPYFDQPIGTLSFRHAQFYNPDTLSLLLHTQPDGQAVAGGSYYLQLALGPIREILRSTELREGARTLTEETDGCRVLNAYTFIDECALKLLDGNDGHRIAVSGKRNVTAILSESRRNIRLYDMDAQDEEEEEEDDDRLENSSQLNSSLDNSQESIHQPQ</sequence>
<feature type="domain" description="Anaphase-promoting complex subunit 4 long" evidence="8">
    <location>
        <begin position="234"/>
        <end position="429"/>
    </location>
</feature>
<evidence type="ECO:0000256" key="3">
    <source>
        <dbReference type="ARBA" id="ARBA00022776"/>
    </source>
</evidence>
<name>W5JCA0_ANODA</name>
<keyword evidence="2" id="KW-0132">Cell division</keyword>
<reference evidence="9" key="2">
    <citation type="submission" date="2010-05" db="EMBL/GenBank/DDBJ databases">
        <authorList>
            <person name="Almeida L.G."/>
            <person name="Nicolas M.F."/>
            <person name="Souza R.C."/>
            <person name="Vasconcelos A.T.R."/>
        </authorList>
    </citation>
    <scope>NUCLEOTIDE SEQUENCE</scope>
</reference>
<dbReference type="GO" id="GO:0031145">
    <property type="term" value="P:anaphase-promoting complex-dependent catabolic process"/>
    <property type="evidence" value="ECO:0007669"/>
    <property type="project" value="InterPro"/>
</dbReference>
<dbReference type="SUPFAM" id="SSF50978">
    <property type="entry name" value="WD40 repeat-like"/>
    <property type="match status" value="1"/>
</dbReference>
<evidence type="ECO:0000256" key="1">
    <source>
        <dbReference type="ARBA" id="ARBA00016067"/>
    </source>
</evidence>
<dbReference type="GO" id="GO:0034399">
    <property type="term" value="C:nuclear periphery"/>
    <property type="evidence" value="ECO:0007669"/>
    <property type="project" value="TreeGrafter"/>
</dbReference>
<evidence type="ECO:0000259" key="8">
    <source>
        <dbReference type="Pfam" id="PF12896"/>
    </source>
</evidence>
<evidence type="ECO:0000256" key="2">
    <source>
        <dbReference type="ARBA" id="ARBA00022618"/>
    </source>
</evidence>
<dbReference type="Proteomes" id="UP000000673">
    <property type="component" value="Unassembled WGS sequence"/>
</dbReference>
<evidence type="ECO:0000256" key="4">
    <source>
        <dbReference type="ARBA" id="ARBA00022786"/>
    </source>
</evidence>
<keyword evidence="5" id="KW-0131">Cell cycle</keyword>
<reference evidence="10" key="4">
    <citation type="submission" date="2015-06" db="UniProtKB">
        <authorList>
            <consortium name="EnsemblMetazoa"/>
        </authorList>
    </citation>
    <scope>IDENTIFICATION</scope>
</reference>
<reference evidence="9" key="3">
    <citation type="journal article" date="2013" name="Nucleic Acids Res.">
        <title>The genome of Anopheles darlingi, the main neotropical malaria vector.</title>
        <authorList>
            <person name="Marinotti O."/>
            <person name="Cerqueira G.C."/>
            <person name="de Almeida L.G."/>
            <person name="Ferro M.I."/>
            <person name="Loreto E.L."/>
            <person name="Zaha A."/>
            <person name="Teixeira S.M."/>
            <person name="Wespiser A.R."/>
            <person name="Almeida E Silva A."/>
            <person name="Schlindwein A.D."/>
            <person name="Pacheco A.C."/>
            <person name="Silva A.L."/>
            <person name="Graveley B.R."/>
            <person name="Walenz B.P."/>
            <person name="Lima Bde A."/>
            <person name="Ribeiro C.A."/>
            <person name="Nunes-Silva C.G."/>
            <person name="de Carvalho C.R."/>
            <person name="Soares C.M."/>
            <person name="de Menezes C.B."/>
            <person name="Matiolli C."/>
            <person name="Caffrey D."/>
            <person name="Araujo D.A."/>
            <person name="de Oliveira D.M."/>
            <person name="Golenbock D."/>
            <person name="Grisard E.C."/>
            <person name="Fantinatti-Garboggini F."/>
            <person name="de Carvalho F.M."/>
            <person name="Barcellos F.G."/>
            <person name="Prosdocimi F."/>
            <person name="May G."/>
            <person name="Azevedo Junior G.M."/>
            <person name="Guimaraes G.M."/>
            <person name="Goldman G.H."/>
            <person name="Padilha I.Q."/>
            <person name="Batista Jda S."/>
            <person name="Ferro J.A."/>
            <person name="Ribeiro J.M."/>
            <person name="Fietto J.L."/>
            <person name="Dabbas K.M."/>
            <person name="Cerdeira L."/>
            <person name="Agnez-Lima L.F."/>
            <person name="Brocchi M."/>
            <person name="de Carvalho M.O."/>
            <person name="Teixeira Mde M."/>
            <person name="Diniz Maia Mde M."/>
            <person name="Goldman M.H."/>
            <person name="Cruz Schneider M.P."/>
            <person name="Felipe M.S."/>
            <person name="Hungria M."/>
            <person name="Nicolas M.F."/>
            <person name="Pereira M."/>
            <person name="Montes M.A."/>
            <person name="Cantao M.E."/>
            <person name="Vincentz M."/>
            <person name="Rafael M.S."/>
            <person name="Silverman N."/>
            <person name="Stoco P.H."/>
            <person name="Souza R.C."/>
            <person name="Vicentini R."/>
            <person name="Gazzinelli R.T."/>
            <person name="Neves Rde O."/>
            <person name="Silva R."/>
            <person name="Astolfi-Filho S."/>
            <person name="Maciel T.E."/>
            <person name="Urmenyi T.P."/>
            <person name="Tadei W.P."/>
            <person name="Camargo E.P."/>
            <person name="de Vasconcelos A.T."/>
        </authorList>
    </citation>
    <scope>NUCLEOTIDE SEQUENCE</scope>
</reference>
<dbReference type="VEuPathDB" id="VectorBase:ADAC006372"/>
<dbReference type="PANTHER" id="PTHR13260">
    <property type="entry name" value="ANAPHASE PROMOTING COMPLEX SUBUNIT 4 APC4"/>
    <property type="match status" value="1"/>
</dbReference>
<evidence type="ECO:0000313" key="9">
    <source>
        <dbReference type="EMBL" id="ETN61952.1"/>
    </source>
</evidence>
<evidence type="ECO:0000313" key="11">
    <source>
        <dbReference type="Proteomes" id="UP000000673"/>
    </source>
</evidence>
<gene>
    <name evidence="9" type="ORF">AND_006372</name>
</gene>
<feature type="domain" description="Anaphase-promoting complex subunit 4-like WD40" evidence="7">
    <location>
        <begin position="29"/>
        <end position="118"/>
    </location>
</feature>
<evidence type="ECO:0000256" key="5">
    <source>
        <dbReference type="ARBA" id="ARBA00023306"/>
    </source>
</evidence>
<dbReference type="eggNOG" id="KOG4640">
    <property type="taxonomic scope" value="Eukaryota"/>
</dbReference>
<dbReference type="AlphaFoldDB" id="W5JCA0"/>
<dbReference type="GO" id="GO:0070979">
    <property type="term" value="P:protein K11-linked ubiquitination"/>
    <property type="evidence" value="ECO:0007669"/>
    <property type="project" value="TreeGrafter"/>
</dbReference>
<keyword evidence="4" id="KW-0833">Ubl conjugation pathway</keyword>
<dbReference type="OMA" id="HCKLFVP"/>
<keyword evidence="11" id="KW-1185">Reference proteome</keyword>
<dbReference type="EnsemblMetazoa" id="ADAC006372-RA">
    <property type="protein sequence ID" value="ADAC006372-PA"/>
    <property type="gene ID" value="ADAC006372"/>
</dbReference>
<evidence type="ECO:0000256" key="6">
    <source>
        <dbReference type="SAM" id="MobiDB-lite"/>
    </source>
</evidence>
<dbReference type="Gene3D" id="2.130.10.10">
    <property type="entry name" value="YVTN repeat-like/Quinoprotein amine dehydrogenase"/>
    <property type="match status" value="1"/>
</dbReference>
<dbReference type="InterPro" id="IPR024790">
    <property type="entry name" value="APC4_long_dom"/>
</dbReference>
<dbReference type="InterPro" id="IPR024789">
    <property type="entry name" value="APC4"/>
</dbReference>
<dbReference type="GO" id="GO:0005680">
    <property type="term" value="C:anaphase-promoting complex"/>
    <property type="evidence" value="ECO:0007669"/>
    <property type="project" value="InterPro"/>
</dbReference>
<reference evidence="9 11" key="1">
    <citation type="journal article" date="2010" name="BMC Genomics">
        <title>Combination of measures distinguishes pre-miRNAs from other stem-loops in the genome of the newly sequenced Anopheles darlingi.</title>
        <authorList>
            <person name="Mendes N.D."/>
            <person name="Freitas A.T."/>
            <person name="Vasconcelos A.T."/>
            <person name="Sagot M.F."/>
        </authorList>
    </citation>
    <scope>NUCLEOTIDE SEQUENCE</scope>
</reference>
<organism evidence="9">
    <name type="scientific">Anopheles darlingi</name>
    <name type="common">Mosquito</name>
    <dbReference type="NCBI Taxonomy" id="43151"/>
    <lineage>
        <taxon>Eukaryota</taxon>
        <taxon>Metazoa</taxon>
        <taxon>Ecdysozoa</taxon>
        <taxon>Arthropoda</taxon>
        <taxon>Hexapoda</taxon>
        <taxon>Insecta</taxon>
        <taxon>Pterygota</taxon>
        <taxon>Neoptera</taxon>
        <taxon>Endopterygota</taxon>
        <taxon>Diptera</taxon>
        <taxon>Nematocera</taxon>
        <taxon>Culicoidea</taxon>
        <taxon>Culicidae</taxon>
        <taxon>Anophelinae</taxon>
        <taxon>Anopheles</taxon>
    </lineage>
</organism>